<dbReference type="AlphaFoldDB" id="A0AAN6T0S5"/>
<evidence type="ECO:0000313" key="3">
    <source>
        <dbReference type="Proteomes" id="UP001305647"/>
    </source>
</evidence>
<dbReference type="Proteomes" id="UP001305647">
    <property type="component" value="Unassembled WGS sequence"/>
</dbReference>
<feature type="compositionally biased region" description="Acidic residues" evidence="1">
    <location>
        <begin position="204"/>
        <end position="213"/>
    </location>
</feature>
<accession>A0AAN6T0S5</accession>
<organism evidence="2 3">
    <name type="scientific">Parathielavia hyrcaniae</name>
    <dbReference type="NCBI Taxonomy" id="113614"/>
    <lineage>
        <taxon>Eukaryota</taxon>
        <taxon>Fungi</taxon>
        <taxon>Dikarya</taxon>
        <taxon>Ascomycota</taxon>
        <taxon>Pezizomycotina</taxon>
        <taxon>Sordariomycetes</taxon>
        <taxon>Sordariomycetidae</taxon>
        <taxon>Sordariales</taxon>
        <taxon>Chaetomiaceae</taxon>
        <taxon>Parathielavia</taxon>
    </lineage>
</organism>
<comment type="caution">
    <text evidence="2">The sequence shown here is derived from an EMBL/GenBank/DDBJ whole genome shotgun (WGS) entry which is preliminary data.</text>
</comment>
<name>A0AAN6T0S5_9PEZI</name>
<reference evidence="2" key="2">
    <citation type="submission" date="2023-05" db="EMBL/GenBank/DDBJ databases">
        <authorList>
            <consortium name="Lawrence Berkeley National Laboratory"/>
            <person name="Steindorff A."/>
            <person name="Hensen N."/>
            <person name="Bonometti L."/>
            <person name="Westerberg I."/>
            <person name="Brannstrom I.O."/>
            <person name="Guillou S."/>
            <person name="Cros-Aarteil S."/>
            <person name="Calhoun S."/>
            <person name="Haridas S."/>
            <person name="Kuo A."/>
            <person name="Mondo S."/>
            <person name="Pangilinan J."/>
            <person name="Riley R."/>
            <person name="Labutti K."/>
            <person name="Andreopoulos B."/>
            <person name="Lipzen A."/>
            <person name="Chen C."/>
            <person name="Yanf M."/>
            <person name="Daum C."/>
            <person name="Ng V."/>
            <person name="Clum A."/>
            <person name="Ohm R."/>
            <person name="Martin F."/>
            <person name="Silar P."/>
            <person name="Natvig D."/>
            <person name="Lalanne C."/>
            <person name="Gautier V."/>
            <person name="Ament-Velasquez S.L."/>
            <person name="Kruys A."/>
            <person name="Hutchinson M.I."/>
            <person name="Powell A.J."/>
            <person name="Barry K."/>
            <person name="Miller A.N."/>
            <person name="Grigoriev I.V."/>
            <person name="Debuchy R."/>
            <person name="Gladieux P."/>
            <person name="Thoren M.H."/>
            <person name="Johannesson H."/>
        </authorList>
    </citation>
    <scope>NUCLEOTIDE SEQUENCE</scope>
    <source>
        <strain evidence="2">CBS 757.83</strain>
    </source>
</reference>
<feature type="region of interest" description="Disordered" evidence="1">
    <location>
        <begin position="681"/>
        <end position="700"/>
    </location>
</feature>
<proteinExistence type="predicted"/>
<feature type="compositionally biased region" description="Gly residues" evidence="1">
    <location>
        <begin position="686"/>
        <end position="699"/>
    </location>
</feature>
<dbReference type="EMBL" id="MU863645">
    <property type="protein sequence ID" value="KAK4099852.1"/>
    <property type="molecule type" value="Genomic_DNA"/>
</dbReference>
<gene>
    <name evidence="2" type="ORF">N658DRAFT_559980</name>
</gene>
<evidence type="ECO:0000256" key="1">
    <source>
        <dbReference type="SAM" id="MobiDB-lite"/>
    </source>
</evidence>
<sequence length="711" mass="80590">MAFPPHHQPPLPWERAACDCHYYYQFYLCGCPDLVARTNTSRVAHILSFQKCYIHYEPPWKQRVREKLGFFHNPSPPIADDPSVLPFPCHRHLMEARVFLPPSTLREQRQRLIDPRWNPLSAARLNRNRSAMRRFQDEGRAWETAKRMREEDDETAAAAQPPLKVRRSGPEGDDIAALRRRLGVLEKQGLVRDEQRRRITPIEFAEDTFDEEPSSSSSHYTKLTAPPPKPEPNPPPFQPNKTTSPTNNTTTTKNSHSSIPNHFDSLTWLLEEQDIDLSALDGYQWRCRPSCNDPPCPLDDVGMEVTRRYPVFDGYTHRGYHGGAYRRDEQVLCQTRVANWQARGAGAERAWWWARVVGEWFQVQDGVLTVRRVAWVIWQLGCQLSRGRGLNVSRTGATIAGWTANSSSAASVRSASTQPATSHRPAELTASMRSSSIGIKSDSTARLKLIPEAELDGWLEYLVQPGQPKLAIRVALIDLRIRLGQHLCRTINPILPLHIFIHQAHVLGNREVASILNQSDIGLKQAKCKAIELGVPHEMLLPKALIQEIISQWFQEYASRGPNKVEIRILANNDLAGFGSLVVEWSGRHRQTSKPEPAVDFVELLDTQIVFDMIRAGCDNDRLTFAIGAIRCWKVSESRSLSIGRDSEWVWKLMANHGLWSSTSHREAFLAKTRRFPSFTRRDGVAGSGSRQGSGGWLTGRGRRRYVEPCA</sequence>
<feature type="region of interest" description="Disordered" evidence="1">
    <location>
        <begin position="202"/>
        <end position="258"/>
    </location>
</feature>
<evidence type="ECO:0000313" key="2">
    <source>
        <dbReference type="EMBL" id="KAK4099852.1"/>
    </source>
</evidence>
<feature type="region of interest" description="Disordered" evidence="1">
    <location>
        <begin position="145"/>
        <end position="174"/>
    </location>
</feature>
<feature type="compositionally biased region" description="Pro residues" evidence="1">
    <location>
        <begin position="225"/>
        <end position="238"/>
    </location>
</feature>
<feature type="compositionally biased region" description="Low complexity" evidence="1">
    <location>
        <begin position="239"/>
        <end position="255"/>
    </location>
</feature>
<protein>
    <submittedName>
        <fullName evidence="2">Uncharacterized protein</fullName>
    </submittedName>
</protein>
<reference evidence="2" key="1">
    <citation type="journal article" date="2023" name="Mol. Phylogenet. Evol.">
        <title>Genome-scale phylogeny and comparative genomics of the fungal order Sordariales.</title>
        <authorList>
            <person name="Hensen N."/>
            <person name="Bonometti L."/>
            <person name="Westerberg I."/>
            <person name="Brannstrom I.O."/>
            <person name="Guillou S."/>
            <person name="Cros-Aarteil S."/>
            <person name="Calhoun S."/>
            <person name="Haridas S."/>
            <person name="Kuo A."/>
            <person name="Mondo S."/>
            <person name="Pangilinan J."/>
            <person name="Riley R."/>
            <person name="LaButti K."/>
            <person name="Andreopoulos B."/>
            <person name="Lipzen A."/>
            <person name="Chen C."/>
            <person name="Yan M."/>
            <person name="Daum C."/>
            <person name="Ng V."/>
            <person name="Clum A."/>
            <person name="Steindorff A."/>
            <person name="Ohm R.A."/>
            <person name="Martin F."/>
            <person name="Silar P."/>
            <person name="Natvig D.O."/>
            <person name="Lalanne C."/>
            <person name="Gautier V."/>
            <person name="Ament-Velasquez S.L."/>
            <person name="Kruys A."/>
            <person name="Hutchinson M.I."/>
            <person name="Powell A.J."/>
            <person name="Barry K."/>
            <person name="Miller A.N."/>
            <person name="Grigoriev I.V."/>
            <person name="Debuchy R."/>
            <person name="Gladieux P."/>
            <person name="Hiltunen Thoren M."/>
            <person name="Johannesson H."/>
        </authorList>
    </citation>
    <scope>NUCLEOTIDE SEQUENCE</scope>
    <source>
        <strain evidence="2">CBS 757.83</strain>
    </source>
</reference>
<keyword evidence="3" id="KW-1185">Reference proteome</keyword>